<comment type="caution">
    <text evidence="2">The sequence shown here is derived from an EMBL/GenBank/DDBJ whole genome shotgun (WGS) entry which is preliminary data.</text>
</comment>
<feature type="transmembrane region" description="Helical" evidence="1">
    <location>
        <begin position="250"/>
        <end position="269"/>
    </location>
</feature>
<feature type="transmembrane region" description="Helical" evidence="1">
    <location>
        <begin position="99"/>
        <end position="119"/>
    </location>
</feature>
<gene>
    <name evidence="2" type="ORF">GCM10023205_16570</name>
</gene>
<evidence type="ECO:0000256" key="1">
    <source>
        <dbReference type="SAM" id="Phobius"/>
    </source>
</evidence>
<evidence type="ECO:0000313" key="3">
    <source>
        <dbReference type="Proteomes" id="UP001500466"/>
    </source>
</evidence>
<reference evidence="3" key="1">
    <citation type="journal article" date="2019" name="Int. J. Syst. Evol. Microbiol.">
        <title>The Global Catalogue of Microorganisms (GCM) 10K type strain sequencing project: providing services to taxonomists for standard genome sequencing and annotation.</title>
        <authorList>
            <consortium name="The Broad Institute Genomics Platform"/>
            <consortium name="The Broad Institute Genome Sequencing Center for Infectious Disease"/>
            <person name="Wu L."/>
            <person name="Ma J."/>
        </authorList>
    </citation>
    <scope>NUCLEOTIDE SEQUENCE [LARGE SCALE GENOMIC DNA]</scope>
    <source>
        <strain evidence="3">JCM 17986</strain>
    </source>
</reference>
<dbReference type="InterPro" id="IPR010640">
    <property type="entry name" value="Low_temperature_requirement_A"/>
</dbReference>
<feature type="transmembrane region" description="Helical" evidence="1">
    <location>
        <begin position="125"/>
        <end position="147"/>
    </location>
</feature>
<protein>
    <submittedName>
        <fullName evidence="2">Low temperature requirement protein A</fullName>
    </submittedName>
</protein>
<keyword evidence="1" id="KW-0472">Membrane</keyword>
<keyword evidence="1" id="KW-1133">Transmembrane helix</keyword>
<proteinExistence type="predicted"/>
<feature type="transmembrane region" description="Helical" evidence="1">
    <location>
        <begin position="69"/>
        <end position="87"/>
    </location>
</feature>
<dbReference type="RefSeq" id="WP_345674664.1">
    <property type="nucleotide sequence ID" value="NZ_BAABHS010000005.1"/>
</dbReference>
<accession>A0ABP9GWF7</accession>
<keyword evidence="3" id="KW-1185">Reference proteome</keyword>
<dbReference type="Proteomes" id="UP001500466">
    <property type="component" value="Unassembled WGS sequence"/>
</dbReference>
<feature type="transmembrane region" description="Helical" evidence="1">
    <location>
        <begin position="356"/>
        <end position="373"/>
    </location>
</feature>
<sequence>MAAEENLVVTAGKPWSRGAALRDPDEEHRASTPLELFFDLCFVVAVSQLTGRLEHAYATGHIGTGMQGFAMLLFAVWWAWMNFTWFASAHDSDDVPYRLLTLLQMAGVLILAAGVDAAFDGQTYRVVVAGYVVMRVALIVQWLRVAAHQPSVRTRARRYAIGVGVVQLLWIGAAIPDSITLFKALFLPLMLIEILVPIWAEQAEAPGLMWHAEHIAERYGLFALIILGESVLAATVAVNDATEGGVTAPVVTVAGGGLLVAFSCWWLYFDTLGGDGPDSQTRAFTWGYGHYVVFGALAAVGGGIATAAAAVAAHGPEHGIPDRTAALAVTVPLAVFLVAVGVISLRPKDPCGPERLVRWAIAAAALVLAGFVLPPAPATAVAGGVAALLVAVETVAAHRRYRAQTDTGRIRAAG</sequence>
<feature type="transmembrane region" description="Helical" evidence="1">
    <location>
        <begin position="325"/>
        <end position="344"/>
    </location>
</feature>
<dbReference type="EMBL" id="BAABHS010000005">
    <property type="protein sequence ID" value="GAA4955378.1"/>
    <property type="molecule type" value="Genomic_DNA"/>
</dbReference>
<dbReference type="PANTHER" id="PTHR36840:SF1">
    <property type="entry name" value="BLL5714 PROTEIN"/>
    <property type="match status" value="1"/>
</dbReference>
<dbReference type="PANTHER" id="PTHR36840">
    <property type="entry name" value="BLL5714 PROTEIN"/>
    <property type="match status" value="1"/>
</dbReference>
<feature type="transmembrane region" description="Helical" evidence="1">
    <location>
        <begin position="379"/>
        <end position="397"/>
    </location>
</feature>
<feature type="transmembrane region" description="Helical" evidence="1">
    <location>
        <begin position="221"/>
        <end position="238"/>
    </location>
</feature>
<feature type="transmembrane region" description="Helical" evidence="1">
    <location>
        <begin position="159"/>
        <end position="175"/>
    </location>
</feature>
<name>A0ABP9GWF7_9ACTN</name>
<organism evidence="2 3">
    <name type="scientific">Yinghuangia aomiensis</name>
    <dbReference type="NCBI Taxonomy" id="676205"/>
    <lineage>
        <taxon>Bacteria</taxon>
        <taxon>Bacillati</taxon>
        <taxon>Actinomycetota</taxon>
        <taxon>Actinomycetes</taxon>
        <taxon>Kitasatosporales</taxon>
        <taxon>Streptomycetaceae</taxon>
        <taxon>Yinghuangia</taxon>
    </lineage>
</organism>
<feature type="transmembrane region" description="Helical" evidence="1">
    <location>
        <begin position="290"/>
        <end position="313"/>
    </location>
</feature>
<keyword evidence="1" id="KW-0812">Transmembrane</keyword>
<dbReference type="Pfam" id="PF06772">
    <property type="entry name" value="LtrA"/>
    <property type="match status" value="1"/>
</dbReference>
<evidence type="ECO:0000313" key="2">
    <source>
        <dbReference type="EMBL" id="GAA4955378.1"/>
    </source>
</evidence>